<proteinExistence type="predicted"/>
<evidence type="ECO:0000256" key="2">
    <source>
        <dbReference type="SAM" id="SignalP"/>
    </source>
</evidence>
<name>A0A5C6U749_9SPHN</name>
<keyword evidence="4" id="KW-1185">Reference proteome</keyword>
<evidence type="ECO:0008006" key="5">
    <source>
        <dbReference type="Google" id="ProtNLM"/>
    </source>
</evidence>
<dbReference type="RefSeq" id="WP_147122798.1">
    <property type="nucleotide sequence ID" value="NZ_VOPY01000002.1"/>
</dbReference>
<dbReference type="EMBL" id="VOPY01000002">
    <property type="protein sequence ID" value="TXC68843.1"/>
    <property type="molecule type" value="Genomic_DNA"/>
</dbReference>
<protein>
    <recommendedName>
        <fullName evidence="5">DUF885 domain-containing protein</fullName>
    </recommendedName>
</protein>
<comment type="caution">
    <text evidence="3">The sequence shown here is derived from an EMBL/GenBank/DDBJ whole genome shotgun (WGS) entry which is preliminary data.</text>
</comment>
<dbReference type="AlphaFoldDB" id="A0A5C6U749"/>
<evidence type="ECO:0000256" key="1">
    <source>
        <dbReference type="SAM" id="MobiDB-lite"/>
    </source>
</evidence>
<dbReference type="OrthoDB" id="7596123at2"/>
<accession>A0A5C6U749</accession>
<feature type="chain" id="PRO_5022926565" description="DUF885 domain-containing protein" evidence="2">
    <location>
        <begin position="25"/>
        <end position="242"/>
    </location>
</feature>
<sequence length="242" mass="25319">MTRISSIPKPATLAAALAAALSLAACHQAPSNETSSAPQVSQARDIVPSTPGNGAKATLLAGAEPFENLTELAFSPSTDRLDSALDAAKAMAPKVRPLLSPKGQSDLDRNLTAIEVAHGAQEPADLAIASVEIYRTLVTEAAGASPVPSEVSLLDYAGFRYTADLKARPMRWDDMAAAVDFARSQWDVVQPRVADPETAGKVSAAIDGMSSAVTDRDAKSAAENVAAELDLVDVLEQQFDHR</sequence>
<dbReference type="Proteomes" id="UP000321129">
    <property type="component" value="Unassembled WGS sequence"/>
</dbReference>
<gene>
    <name evidence="3" type="ORF">FSZ31_07695</name>
</gene>
<dbReference type="PROSITE" id="PS51257">
    <property type="entry name" value="PROKAR_LIPOPROTEIN"/>
    <property type="match status" value="1"/>
</dbReference>
<feature type="compositionally biased region" description="Polar residues" evidence="1">
    <location>
        <begin position="29"/>
        <end position="42"/>
    </location>
</feature>
<organism evidence="3 4">
    <name type="scientific">Flavisphingopyxis soli</name>
    <dbReference type="NCBI Taxonomy" id="2601267"/>
    <lineage>
        <taxon>Bacteria</taxon>
        <taxon>Pseudomonadati</taxon>
        <taxon>Pseudomonadota</taxon>
        <taxon>Alphaproteobacteria</taxon>
        <taxon>Sphingomonadales</taxon>
        <taxon>Sphingopyxidaceae</taxon>
        <taxon>Flavisphingopyxis</taxon>
    </lineage>
</organism>
<reference evidence="3 4" key="1">
    <citation type="submission" date="2019-08" db="EMBL/GenBank/DDBJ databases">
        <title>Sphingorhabdus soil sp. nov., isolated from arctic soil.</title>
        <authorList>
            <person name="Liu Y."/>
        </authorList>
    </citation>
    <scope>NUCLEOTIDE SEQUENCE [LARGE SCALE GENOMIC DNA]</scope>
    <source>
        <strain evidence="3 4">D-2Q-5-6</strain>
    </source>
</reference>
<evidence type="ECO:0000313" key="3">
    <source>
        <dbReference type="EMBL" id="TXC68843.1"/>
    </source>
</evidence>
<evidence type="ECO:0000313" key="4">
    <source>
        <dbReference type="Proteomes" id="UP000321129"/>
    </source>
</evidence>
<feature type="signal peptide" evidence="2">
    <location>
        <begin position="1"/>
        <end position="24"/>
    </location>
</feature>
<keyword evidence="2" id="KW-0732">Signal</keyword>
<feature type="region of interest" description="Disordered" evidence="1">
    <location>
        <begin position="28"/>
        <end position="57"/>
    </location>
</feature>